<evidence type="ECO:0000313" key="2">
    <source>
        <dbReference type="EMBL" id="KKR04420.1"/>
    </source>
</evidence>
<sequence length="1151" mass="130058">MLKKLIIGFLFLSAIFAGAEKTPEVFTYKLSMDDVDNVEKARRYSGERPSLTGFEGSWTAEKRLPFKAGPGEVRAYVRHFPENDIKVTITIGSLSEEAVIKKDTHRSNWTELKFQLKEASDEIKFKAETLDGKKGRIIWYTTIFTNDPEYKYETFYQHGVKREKFRYQTLKYVREIPANPEGNLLPNSGFEEGIRCWDVQKYRSNEMTKPFLLNKKAAHGNYSLDIGKVKIISRLFVLKGIKDYAFSIYTADENKTPVTVSIEASNDGVFQEVKKIVADNAKASDVKGWKKSAFSFKTLPDEDTNGLYRISFEKPVDAPLKTPLLVDSLQITEGNGKSYEPCGGLEANFIPPNTQSIFDLNSQAKVLFNLQKSPDVLVKNCYFNVYDYFDREVGKKEEIEVKGNSLQKEFCLDTGRSGFYRIRTTAEYTRNGKPCTKQSDYFYNVIRPVGPRNNLREKSLLGAYYTLAPVPEFGYGEIMKKFGIIEFNPLGHPFPRWKPNLSKDSTKENIRYDWTDADMEVGRFAADGIKPVAQLHVNTAGSGYGVPELCVYNGSDPSEFIEVKARREGKPTKINMALWLDYVKQFAEHFKGRVSKYIIEDEPVYYFSPEDYAKFYLATYKAVKSVDPQIPVFFDMFVAKDMKLLNALNKATDNQAYKYMDGIHAYLDSQHSGKISKTAAREFRDYLKEHNIPLVTATCYSPAYSHDFKEMKGAPDFSGEREKELKTVQELLDGVIWGASNCRYFYYGVFPGKNTGACLFDEAGRIKPVFHFYAAANYLLGGHQGTESIDDFEELRIGLVKKGANEGIGIIYSVDGKVYDISMNADGIADVMDSFGNPVKNWKKDGKLNYHISSYPLYLKINDLNAAGKELKALKFTEKLPIVFGMEKRSSGAIGIKLFIKPHSSIPLHAETTIEDPFNTNKVSELKSEKLPGNTYLVNMPYRESVMKAVERILPLNIDTEYGTIFGTYPLRYTPIFLSENRKTPGQDLNLYGSNANKVASVSFAIAENNLNVTFTGTVNGMSFKSFSFTFIPINLSDGELLMNKKTCLEITTNNKNGIISGGEKGKDKTAETSFPVTVTNTKPYSVSFSIPLVKIPDFTSAPGTNYACDIKAVSLQNKNDVVYTNNIYFPDSRKVELINPEQWARLMIVE</sequence>
<dbReference type="SUPFAM" id="SSF51445">
    <property type="entry name" value="(Trans)glycosidases"/>
    <property type="match status" value="1"/>
</dbReference>
<organism evidence="2 3">
    <name type="scientific">Candidatus Uhrbacteria bacterium GW2011_GWF2_39_13</name>
    <dbReference type="NCBI Taxonomy" id="1618995"/>
    <lineage>
        <taxon>Bacteria</taxon>
        <taxon>Candidatus Uhriibacteriota</taxon>
    </lineage>
</organism>
<dbReference type="InterPro" id="IPR017853">
    <property type="entry name" value="GH"/>
</dbReference>
<dbReference type="EMBL" id="LBWG01000008">
    <property type="protein sequence ID" value="KKR04420.1"/>
    <property type="molecule type" value="Genomic_DNA"/>
</dbReference>
<feature type="signal peptide" evidence="1">
    <location>
        <begin position="1"/>
        <end position="19"/>
    </location>
</feature>
<evidence type="ECO:0000313" key="3">
    <source>
        <dbReference type="Proteomes" id="UP000033935"/>
    </source>
</evidence>
<keyword evidence="1" id="KW-0732">Signal</keyword>
<dbReference type="Gene3D" id="2.60.120.260">
    <property type="entry name" value="Galactose-binding domain-like"/>
    <property type="match status" value="1"/>
</dbReference>
<gene>
    <name evidence="2" type="ORF">UT30_C0008G0042</name>
</gene>
<reference evidence="2 3" key="1">
    <citation type="journal article" date="2015" name="Nature">
        <title>rRNA introns, odd ribosomes, and small enigmatic genomes across a large radiation of phyla.</title>
        <authorList>
            <person name="Brown C.T."/>
            <person name="Hug L.A."/>
            <person name="Thomas B.C."/>
            <person name="Sharon I."/>
            <person name="Castelle C.J."/>
            <person name="Singh A."/>
            <person name="Wilkins M.J."/>
            <person name="Williams K.H."/>
            <person name="Banfield J.F."/>
        </authorList>
    </citation>
    <scope>NUCLEOTIDE SEQUENCE [LARGE SCALE GENOMIC DNA]</scope>
</reference>
<protein>
    <submittedName>
        <fullName evidence="2">Uncharacterized protein</fullName>
    </submittedName>
</protein>
<dbReference type="Gene3D" id="3.20.20.80">
    <property type="entry name" value="Glycosidases"/>
    <property type="match status" value="1"/>
</dbReference>
<dbReference type="Proteomes" id="UP000033935">
    <property type="component" value="Unassembled WGS sequence"/>
</dbReference>
<evidence type="ECO:0000256" key="1">
    <source>
        <dbReference type="SAM" id="SignalP"/>
    </source>
</evidence>
<dbReference type="AlphaFoldDB" id="A0A0G0Q1V4"/>
<accession>A0A0G0Q1V4</accession>
<name>A0A0G0Q1V4_9BACT</name>
<feature type="chain" id="PRO_5002534041" evidence="1">
    <location>
        <begin position="20"/>
        <end position="1151"/>
    </location>
</feature>
<proteinExistence type="predicted"/>
<comment type="caution">
    <text evidence="2">The sequence shown here is derived from an EMBL/GenBank/DDBJ whole genome shotgun (WGS) entry which is preliminary data.</text>
</comment>